<evidence type="ECO:0000313" key="3">
    <source>
        <dbReference type="Proteomes" id="UP000286208"/>
    </source>
</evidence>
<protein>
    <submittedName>
        <fullName evidence="2">NAD-dependent epimerase/dehydratase family protein</fullName>
    </submittedName>
</protein>
<dbReference type="Pfam" id="PF07993">
    <property type="entry name" value="NAD_binding_4"/>
    <property type="match status" value="1"/>
</dbReference>
<dbReference type="GO" id="GO:0035336">
    <property type="term" value="P:long-chain fatty-acyl-CoA metabolic process"/>
    <property type="evidence" value="ECO:0007669"/>
    <property type="project" value="TreeGrafter"/>
</dbReference>
<sequence>MTRSKRTMLLTGGSGVIGRAVLDAMADDFDIVCLRGRRPIDDPRVGEFAGDFTHPTLGLPAADYADLVDRVDVVLHGAAVTKWNVDPARLRAVNVQGPASMLRVAADADAPLYYLSTAFVIRQAPSDERFAGLAAYLESKTEAEELIRAGSVPAVILRPSVVTGDSRDGRMAAFQGLHRILGSAVRGTLPVMAGDIGSRVDTVPLDIVVEAVGNLIREGATGGEYWLTAGDQALTFTDLAELCEHVSRLAWIGAVRPRFMPFESIDRLLLPLLDDLIPDGQRQMFVDFLESAWVFQSGDVMPSDLDRLGFGDRATKDALTEALRRSLIYWAQVKKLLPAQPPMAESAAR</sequence>
<dbReference type="OrthoDB" id="6286537at2"/>
<dbReference type="PANTHER" id="PTHR11011">
    <property type="entry name" value="MALE STERILITY PROTEIN 2-RELATED"/>
    <property type="match status" value="1"/>
</dbReference>
<evidence type="ECO:0000313" key="2">
    <source>
        <dbReference type="EMBL" id="RVW10736.1"/>
    </source>
</evidence>
<dbReference type="AlphaFoldDB" id="A0A438BI18"/>
<reference evidence="2 3" key="1">
    <citation type="submission" date="2018-11" db="EMBL/GenBank/DDBJ databases">
        <title>Rhodococcus spongicola sp. nov. and Rhodococcus xishaensis sp. nov. from marine sponges.</title>
        <authorList>
            <person name="Li L."/>
            <person name="Lin H.W."/>
        </authorList>
    </citation>
    <scope>NUCLEOTIDE SEQUENCE [LARGE SCALE GENOMIC DNA]</scope>
    <source>
        <strain evidence="2 3">CCTCC AB2014297</strain>
    </source>
</reference>
<dbReference type="SUPFAM" id="SSF51735">
    <property type="entry name" value="NAD(P)-binding Rossmann-fold domains"/>
    <property type="match status" value="1"/>
</dbReference>
<dbReference type="Gene3D" id="3.40.50.720">
    <property type="entry name" value="NAD(P)-binding Rossmann-like Domain"/>
    <property type="match status" value="1"/>
</dbReference>
<comment type="caution">
    <text evidence="2">The sequence shown here is derived from an EMBL/GenBank/DDBJ whole genome shotgun (WGS) entry which is preliminary data.</text>
</comment>
<keyword evidence="3" id="KW-1185">Reference proteome</keyword>
<dbReference type="EMBL" id="RKLP01000002">
    <property type="protein sequence ID" value="RVW10736.1"/>
    <property type="molecule type" value="Genomic_DNA"/>
</dbReference>
<dbReference type="Proteomes" id="UP000286208">
    <property type="component" value="Unassembled WGS sequence"/>
</dbReference>
<dbReference type="PANTHER" id="PTHR11011:SF45">
    <property type="entry name" value="FATTY ACYL-COA REDUCTASE CG8306-RELATED"/>
    <property type="match status" value="1"/>
</dbReference>
<dbReference type="InterPro" id="IPR013120">
    <property type="entry name" value="FAR_NAD-bd"/>
</dbReference>
<gene>
    <name evidence="2" type="ORF">EGT67_06220</name>
</gene>
<proteinExistence type="predicted"/>
<dbReference type="InterPro" id="IPR026055">
    <property type="entry name" value="FAR"/>
</dbReference>
<organism evidence="2 3">
    <name type="scientific">Prescottella agglutinans</name>
    <dbReference type="NCBI Taxonomy" id="1644129"/>
    <lineage>
        <taxon>Bacteria</taxon>
        <taxon>Bacillati</taxon>
        <taxon>Actinomycetota</taxon>
        <taxon>Actinomycetes</taxon>
        <taxon>Mycobacteriales</taxon>
        <taxon>Nocardiaceae</taxon>
        <taxon>Prescottella</taxon>
    </lineage>
</organism>
<evidence type="ECO:0000259" key="1">
    <source>
        <dbReference type="Pfam" id="PF07993"/>
    </source>
</evidence>
<accession>A0A438BI18</accession>
<dbReference type="RefSeq" id="WP_127915180.1">
    <property type="nucleotide sequence ID" value="NZ_RKLP01000002.1"/>
</dbReference>
<name>A0A438BI18_9NOCA</name>
<feature type="domain" description="Thioester reductase (TE)" evidence="1">
    <location>
        <begin position="44"/>
        <end position="212"/>
    </location>
</feature>
<dbReference type="GO" id="GO:0080019">
    <property type="term" value="F:alcohol-forming very long-chain fatty acyl-CoA reductase activity"/>
    <property type="evidence" value="ECO:0007669"/>
    <property type="project" value="InterPro"/>
</dbReference>
<dbReference type="InterPro" id="IPR036291">
    <property type="entry name" value="NAD(P)-bd_dom_sf"/>
</dbReference>